<dbReference type="InterPro" id="IPR008258">
    <property type="entry name" value="Transglycosylase_SLT_dom_1"/>
</dbReference>
<dbReference type="AlphaFoldDB" id="A0A364JVG3"/>
<protein>
    <submittedName>
        <fullName evidence="6">Soluble lytic murein transglycosylase</fullName>
    </submittedName>
</protein>
<keyword evidence="3 4" id="KW-0732">Signal</keyword>
<dbReference type="Pfam" id="PF01464">
    <property type="entry name" value="SLT"/>
    <property type="match status" value="1"/>
</dbReference>
<dbReference type="Gene3D" id="1.10.530.10">
    <property type="match status" value="1"/>
</dbReference>
<dbReference type="EMBL" id="QLMK01000005">
    <property type="protein sequence ID" value="RAK28957.1"/>
    <property type="molecule type" value="Genomic_DNA"/>
</dbReference>
<accession>A0A364JVG3</accession>
<dbReference type="InterPro" id="IPR008939">
    <property type="entry name" value="Lytic_TGlycosylase_superhlx_U"/>
</dbReference>
<comment type="caution">
    <text evidence="6">The sequence shown here is derived from an EMBL/GenBank/DDBJ whole genome shotgun (WGS) entry which is preliminary data.</text>
</comment>
<feature type="signal peptide" evidence="4">
    <location>
        <begin position="1"/>
        <end position="26"/>
    </location>
</feature>
<dbReference type="Gene3D" id="1.25.20.10">
    <property type="entry name" value="Bacterial muramidases"/>
    <property type="match status" value="1"/>
</dbReference>
<reference evidence="6 7" key="1">
    <citation type="submission" date="2018-06" db="EMBL/GenBank/DDBJ databases">
        <title>Genomic Encyclopedia of Type Strains, Phase IV (KMG-IV): sequencing the most valuable type-strain genomes for metagenomic binning, comparative biology and taxonomic classification.</title>
        <authorList>
            <person name="Goeker M."/>
        </authorList>
    </citation>
    <scope>NUCLEOTIDE SEQUENCE [LARGE SCALE GENOMIC DNA]</scope>
    <source>
        <strain evidence="6 7">DSM 26720</strain>
    </source>
</reference>
<gene>
    <name evidence="6" type="ORF">C7374_1055</name>
</gene>
<proteinExistence type="inferred from homology"/>
<dbReference type="GO" id="GO:0042597">
    <property type="term" value="C:periplasmic space"/>
    <property type="evidence" value="ECO:0007669"/>
    <property type="project" value="InterPro"/>
</dbReference>
<evidence type="ECO:0000256" key="3">
    <source>
        <dbReference type="ARBA" id="ARBA00022729"/>
    </source>
</evidence>
<dbReference type="PANTHER" id="PTHR37423">
    <property type="entry name" value="SOLUBLE LYTIC MUREIN TRANSGLYCOSYLASE-RELATED"/>
    <property type="match status" value="1"/>
</dbReference>
<sequence>MKVIAKLSKQKNSLLLYLLLSSSVLAGLIGSATGQSLPRNDIPTPLARPFLPTENHEQALTDSPMKLVLPQARPTPPDSLITSSFARIENPETVARTLTGGLDLVSAGEIAKAIALRDSLSQGSLDRQIMTWFIVTARNGVVPRDEILKAAAELPGWPGLMGLRNNLERALLRENPPADIVISTFKSSPPQTREGMVALARAFISNKDNAQAQEILTKWWPSARLTLDQESEILAEFAPILTRELKEKRLAALLYQERLQPAKLLADALQAQSIYHAYVALTQNSPNIEKAIAAVDSSWRSNPAYLFLQIRHLRRAGKFQEAAKLMLQAPTDAGTLIDPDAWWIERRQLSRELLDIGDAQLAYQIAAAHAAESPAKAVEAEFHAGWYALRGLKQPKLAMPHFAKIAATASGAISASRAYYWLGRAAEEGAQGNNEAYYRQSARYGTSFYGQLSAEKLGIQLPALSYPSPTDAERVRFSGRPAVQAIKRLEQIGYSHLAAPLYTRLAQELNNIGELALLAVMAEKNQSHYLALRVGKLALQRGLDVGALSHPIGAIPASADIDRTGLSLAYAIARQESEFNVAAVSSAGARGLLQLMPATAKGVASRNNINFTAQKLTTDAAYNATLGSFYLAEQLDRFEGSYVLTIAGYNAGPARATQWVEKYGDPRGKSLEEVVDWIERIPYSETRNYVQRVMENYQVYKTRLTGKSDIRADLIYGRR</sequence>
<name>A0A364JVG3_9HYPH</name>
<evidence type="ECO:0000256" key="4">
    <source>
        <dbReference type="SAM" id="SignalP"/>
    </source>
</evidence>
<dbReference type="CDD" id="cd13401">
    <property type="entry name" value="Slt70-like"/>
    <property type="match status" value="1"/>
</dbReference>
<dbReference type="Proteomes" id="UP000249453">
    <property type="component" value="Unassembled WGS sequence"/>
</dbReference>
<dbReference type="SUPFAM" id="SSF53955">
    <property type="entry name" value="Lysozyme-like"/>
    <property type="match status" value="1"/>
</dbReference>
<evidence type="ECO:0000256" key="1">
    <source>
        <dbReference type="ARBA" id="ARBA00007734"/>
    </source>
</evidence>
<dbReference type="PANTHER" id="PTHR37423:SF2">
    <property type="entry name" value="MEMBRANE-BOUND LYTIC MUREIN TRANSGLYCOSYLASE C"/>
    <property type="match status" value="1"/>
</dbReference>
<keyword evidence="7" id="KW-1185">Reference proteome</keyword>
<dbReference type="InterPro" id="IPR023346">
    <property type="entry name" value="Lysozyme-like_dom_sf"/>
</dbReference>
<dbReference type="GO" id="GO:0004553">
    <property type="term" value="F:hydrolase activity, hydrolyzing O-glycosyl compounds"/>
    <property type="evidence" value="ECO:0007669"/>
    <property type="project" value="InterPro"/>
</dbReference>
<evidence type="ECO:0000259" key="5">
    <source>
        <dbReference type="Pfam" id="PF01464"/>
    </source>
</evidence>
<dbReference type="SUPFAM" id="SSF48435">
    <property type="entry name" value="Bacterial muramidases"/>
    <property type="match status" value="1"/>
</dbReference>
<comment type="similarity">
    <text evidence="2">Belongs to the virb1 family.</text>
</comment>
<comment type="similarity">
    <text evidence="1">Belongs to the transglycosylase Slt family.</text>
</comment>
<evidence type="ECO:0000313" key="7">
    <source>
        <dbReference type="Proteomes" id="UP000249453"/>
    </source>
</evidence>
<evidence type="ECO:0000256" key="2">
    <source>
        <dbReference type="ARBA" id="ARBA00009387"/>
    </source>
</evidence>
<feature type="chain" id="PRO_5016818408" evidence="4">
    <location>
        <begin position="27"/>
        <end position="719"/>
    </location>
</feature>
<dbReference type="OrthoDB" id="9815002at2"/>
<feature type="domain" description="Transglycosylase SLT" evidence="5">
    <location>
        <begin position="565"/>
        <end position="666"/>
    </location>
</feature>
<organism evidence="6 7">
    <name type="scientific">Falsochrobactrum ovis</name>
    <dbReference type="NCBI Taxonomy" id="1293442"/>
    <lineage>
        <taxon>Bacteria</taxon>
        <taxon>Pseudomonadati</taxon>
        <taxon>Pseudomonadota</taxon>
        <taxon>Alphaproteobacteria</taxon>
        <taxon>Hyphomicrobiales</taxon>
        <taxon>Brucellaceae</taxon>
        <taxon>Falsochrobactrum</taxon>
    </lineage>
</organism>
<evidence type="ECO:0000313" key="6">
    <source>
        <dbReference type="EMBL" id="RAK28957.1"/>
    </source>
</evidence>